<dbReference type="OrthoDB" id="409928at2759"/>
<evidence type="ECO:0000256" key="1">
    <source>
        <dbReference type="ARBA" id="ARBA00006471"/>
    </source>
</evidence>
<dbReference type="EMBL" id="ML220112">
    <property type="protein sequence ID" value="TGZ85714.1"/>
    <property type="molecule type" value="Genomic_DNA"/>
</dbReference>
<dbReference type="GO" id="GO:0003735">
    <property type="term" value="F:structural constituent of ribosome"/>
    <property type="evidence" value="ECO:0007669"/>
    <property type="project" value="InterPro"/>
</dbReference>
<dbReference type="InterPro" id="IPR035987">
    <property type="entry name" value="Ribosomal_uS8_sf"/>
</dbReference>
<dbReference type="FunCoup" id="A0A4S2N916">
    <property type="interactions" value="78"/>
</dbReference>
<organism evidence="4 5">
    <name type="scientific">Ascodesmis nigricans</name>
    <dbReference type="NCBI Taxonomy" id="341454"/>
    <lineage>
        <taxon>Eukaryota</taxon>
        <taxon>Fungi</taxon>
        <taxon>Dikarya</taxon>
        <taxon>Ascomycota</taxon>
        <taxon>Pezizomycotina</taxon>
        <taxon>Pezizomycetes</taxon>
        <taxon>Pezizales</taxon>
        <taxon>Ascodesmidaceae</taxon>
        <taxon>Ascodesmis</taxon>
    </lineage>
</organism>
<name>A0A4S2N916_9PEZI</name>
<protein>
    <submittedName>
        <fullName evidence="4">Ribosomal protein S8</fullName>
    </submittedName>
</protein>
<evidence type="ECO:0000313" key="5">
    <source>
        <dbReference type="Proteomes" id="UP000298138"/>
    </source>
</evidence>
<keyword evidence="3" id="KW-0687">Ribonucleoprotein</keyword>
<dbReference type="Pfam" id="PF00410">
    <property type="entry name" value="Ribosomal_S8"/>
    <property type="match status" value="1"/>
</dbReference>
<dbReference type="Gene3D" id="3.30.1490.10">
    <property type="match status" value="1"/>
</dbReference>
<evidence type="ECO:0000313" key="4">
    <source>
        <dbReference type="EMBL" id="TGZ85714.1"/>
    </source>
</evidence>
<dbReference type="GO" id="GO:0006412">
    <property type="term" value="P:translation"/>
    <property type="evidence" value="ECO:0007669"/>
    <property type="project" value="InterPro"/>
</dbReference>
<comment type="similarity">
    <text evidence="1">Belongs to the universal ribosomal protein uS8 family.</text>
</comment>
<reference evidence="4 5" key="1">
    <citation type="submission" date="2019-04" db="EMBL/GenBank/DDBJ databases">
        <title>Comparative genomics and transcriptomics to analyze fruiting body development in filamentous ascomycetes.</title>
        <authorList>
            <consortium name="DOE Joint Genome Institute"/>
            <person name="Lutkenhaus R."/>
            <person name="Traeger S."/>
            <person name="Breuer J."/>
            <person name="Kuo A."/>
            <person name="Lipzen A."/>
            <person name="Pangilinan J."/>
            <person name="Dilworth D."/>
            <person name="Sandor L."/>
            <person name="Poggeler S."/>
            <person name="Barry K."/>
            <person name="Grigoriev I.V."/>
            <person name="Nowrousian M."/>
        </authorList>
    </citation>
    <scope>NUCLEOTIDE SEQUENCE [LARGE SCALE GENOMIC DNA]</scope>
    <source>
        <strain evidence="4 5">CBS 389.68</strain>
    </source>
</reference>
<dbReference type="SUPFAM" id="SSF56047">
    <property type="entry name" value="Ribosomal protein S8"/>
    <property type="match status" value="1"/>
</dbReference>
<keyword evidence="5" id="KW-1185">Reference proteome</keyword>
<dbReference type="STRING" id="341454.A0A4S2N916"/>
<dbReference type="Gene3D" id="3.30.1370.30">
    <property type="match status" value="1"/>
</dbReference>
<proteinExistence type="inferred from homology"/>
<keyword evidence="2 4" id="KW-0689">Ribosomal protein</keyword>
<evidence type="ECO:0000256" key="3">
    <source>
        <dbReference type="ARBA" id="ARBA00023274"/>
    </source>
</evidence>
<sequence>MSLVTLAHACSHLQNAVRASLGVTSIPATKQLLEIALNLQNHGFVSSVTRGSTAGPDEVPTPTTQANIATRRLWIELKYHDNTPVMKSLGLVSQPKRKVYLKAASISNLCQGKPAQGISPLQPGEVMFISTDKGIMEARDCAKRWAGGQALCRVK</sequence>
<gene>
    <name evidence="4" type="ORF">EX30DRAFT_314975</name>
</gene>
<evidence type="ECO:0000256" key="2">
    <source>
        <dbReference type="ARBA" id="ARBA00022980"/>
    </source>
</evidence>
<dbReference type="GO" id="GO:0005840">
    <property type="term" value="C:ribosome"/>
    <property type="evidence" value="ECO:0007669"/>
    <property type="project" value="UniProtKB-KW"/>
</dbReference>
<dbReference type="GO" id="GO:1990904">
    <property type="term" value="C:ribonucleoprotein complex"/>
    <property type="evidence" value="ECO:0007669"/>
    <property type="project" value="UniProtKB-KW"/>
</dbReference>
<dbReference type="FunFam" id="3.30.1370.30:FF:000006">
    <property type="entry name" value="40S ribosomal protein S8"/>
    <property type="match status" value="1"/>
</dbReference>
<dbReference type="AlphaFoldDB" id="A0A4S2N916"/>
<dbReference type="InterPro" id="IPR000630">
    <property type="entry name" value="Ribosomal_uS8"/>
</dbReference>
<accession>A0A4S2N916</accession>
<dbReference type="Proteomes" id="UP000298138">
    <property type="component" value="Unassembled WGS sequence"/>
</dbReference>
<dbReference type="InParanoid" id="A0A4S2N916"/>